<evidence type="ECO:0000259" key="2">
    <source>
        <dbReference type="PROSITE" id="PS51144"/>
    </source>
</evidence>
<dbReference type="InterPro" id="IPR001148">
    <property type="entry name" value="CA_dom"/>
</dbReference>
<feature type="domain" description="Alpha-carbonic anhydrase" evidence="2">
    <location>
        <begin position="45"/>
        <end position="303"/>
    </location>
</feature>
<dbReference type="GO" id="GO:0008270">
    <property type="term" value="F:zinc ion binding"/>
    <property type="evidence" value="ECO:0007669"/>
    <property type="project" value="InterPro"/>
</dbReference>
<dbReference type="PANTHER" id="PTHR18952">
    <property type="entry name" value="CARBONIC ANHYDRASE"/>
    <property type="match status" value="1"/>
</dbReference>
<dbReference type="AlphaFoldDB" id="A0AAW2ELH7"/>
<dbReference type="InterPro" id="IPR023561">
    <property type="entry name" value="Carbonic_anhydrase_a-class"/>
</dbReference>
<dbReference type="Proteomes" id="UP001430953">
    <property type="component" value="Unassembled WGS sequence"/>
</dbReference>
<dbReference type="SUPFAM" id="SSF51069">
    <property type="entry name" value="Carbonic anhydrase"/>
    <property type="match status" value="1"/>
</dbReference>
<dbReference type="PROSITE" id="PS51144">
    <property type="entry name" value="ALPHA_CA_2"/>
    <property type="match status" value="1"/>
</dbReference>
<gene>
    <name evidence="3" type="ORF">PUN28_017378</name>
</gene>
<dbReference type="GO" id="GO:0005737">
    <property type="term" value="C:cytoplasm"/>
    <property type="evidence" value="ECO:0007669"/>
    <property type="project" value="TreeGrafter"/>
</dbReference>
<evidence type="ECO:0000313" key="3">
    <source>
        <dbReference type="EMBL" id="KAL0104586.1"/>
    </source>
</evidence>
<organism evidence="3 4">
    <name type="scientific">Cardiocondyla obscurior</name>
    <dbReference type="NCBI Taxonomy" id="286306"/>
    <lineage>
        <taxon>Eukaryota</taxon>
        <taxon>Metazoa</taxon>
        <taxon>Ecdysozoa</taxon>
        <taxon>Arthropoda</taxon>
        <taxon>Hexapoda</taxon>
        <taxon>Insecta</taxon>
        <taxon>Pterygota</taxon>
        <taxon>Neoptera</taxon>
        <taxon>Endopterygota</taxon>
        <taxon>Hymenoptera</taxon>
        <taxon>Apocrita</taxon>
        <taxon>Aculeata</taxon>
        <taxon>Formicoidea</taxon>
        <taxon>Formicidae</taxon>
        <taxon>Myrmicinae</taxon>
        <taxon>Cardiocondyla</taxon>
    </lineage>
</organism>
<dbReference type="EMBL" id="JADYXP020000020">
    <property type="protein sequence ID" value="KAL0104586.1"/>
    <property type="molecule type" value="Genomic_DNA"/>
</dbReference>
<reference evidence="3 4" key="1">
    <citation type="submission" date="2023-03" db="EMBL/GenBank/DDBJ databases">
        <title>High recombination rates correlate with genetic variation in Cardiocondyla obscurior ants.</title>
        <authorList>
            <person name="Errbii M."/>
        </authorList>
    </citation>
    <scope>NUCLEOTIDE SEQUENCE [LARGE SCALE GENOMIC DNA]</scope>
    <source>
        <strain evidence="3">Alpha-2009</strain>
        <tissue evidence="3">Whole body</tissue>
    </source>
</reference>
<dbReference type="CDD" id="cd00326">
    <property type="entry name" value="alpha_CA"/>
    <property type="match status" value="1"/>
</dbReference>
<dbReference type="Pfam" id="PF00194">
    <property type="entry name" value="Carb_anhydrase"/>
    <property type="match status" value="1"/>
</dbReference>
<keyword evidence="4" id="KW-1185">Reference proteome</keyword>
<dbReference type="PANTHER" id="PTHR18952:SF227">
    <property type="entry name" value="CARBONIC ANHYDRASE 13-RELATED"/>
    <property type="match status" value="1"/>
</dbReference>
<dbReference type="Gene3D" id="3.10.200.10">
    <property type="entry name" value="Alpha carbonic anhydrase"/>
    <property type="match status" value="1"/>
</dbReference>
<evidence type="ECO:0000256" key="1">
    <source>
        <dbReference type="ARBA" id="ARBA00010718"/>
    </source>
</evidence>
<dbReference type="SMART" id="SM01057">
    <property type="entry name" value="Carb_anhydrase"/>
    <property type="match status" value="1"/>
</dbReference>
<proteinExistence type="inferred from homology"/>
<dbReference type="GO" id="GO:0004089">
    <property type="term" value="F:carbonate dehydratase activity"/>
    <property type="evidence" value="ECO:0007669"/>
    <property type="project" value="InterPro"/>
</dbReference>
<dbReference type="InterPro" id="IPR036398">
    <property type="entry name" value="CA_dom_sf"/>
</dbReference>
<comment type="caution">
    <text evidence="3">The sequence shown here is derived from an EMBL/GenBank/DDBJ whole genome shotgun (WGS) entry which is preliminary data.</text>
</comment>
<accession>A0AAW2ELH7</accession>
<sequence>MLAFSLAECMVACSSILLIVLLLTEILDWPQLFSWMENDYHLPAFSFGYAHPNGPHTWKDLYPESAGYNQSPINITTRLAVVVQPSEPLLWSNYNNGPLSMTIANDGHTVILRGLWTSTTWPQLQGGPLTDTYDFFNVLFHWGPSNEEGSEHTLDYARYPMELQIVHVKRGIKSPADAVALGAKDGIVIVSFFLQINEADNPYFDHIVSNLWRITCPGSKVCIPHFPLEWIFTPFDRDYYTYSGSLSQPPCSEIVTWIVQERAIAISPSQVKKFRKICSTEGPILLNCRPVQPLNDRDVYFYEDSLSRK</sequence>
<protein>
    <recommendedName>
        <fullName evidence="2">Alpha-carbonic anhydrase domain-containing protein</fullName>
    </recommendedName>
</protein>
<name>A0AAW2ELH7_9HYME</name>
<comment type="similarity">
    <text evidence="1">Belongs to the alpha-carbonic anhydrase family.</text>
</comment>
<evidence type="ECO:0000313" key="4">
    <source>
        <dbReference type="Proteomes" id="UP001430953"/>
    </source>
</evidence>